<dbReference type="EMBL" id="JBHLZU010000018">
    <property type="protein sequence ID" value="MFB9906073.1"/>
    <property type="molecule type" value="Genomic_DNA"/>
</dbReference>
<evidence type="ECO:0000313" key="2">
    <source>
        <dbReference type="Proteomes" id="UP001589693"/>
    </source>
</evidence>
<proteinExistence type="predicted"/>
<dbReference type="Pfam" id="PF12079">
    <property type="entry name" value="DUF3558"/>
    <property type="match status" value="1"/>
</dbReference>
<comment type="caution">
    <text evidence="1">The sequence shown here is derived from an EMBL/GenBank/DDBJ whole genome shotgun (WGS) entry which is preliminary data.</text>
</comment>
<protein>
    <submittedName>
        <fullName evidence="1">DUF3558 domain-containing protein</fullName>
    </submittedName>
</protein>
<keyword evidence="2" id="KW-1185">Reference proteome</keyword>
<name>A0ABV6A0S2_9PSEU</name>
<reference evidence="1 2" key="1">
    <citation type="submission" date="2024-09" db="EMBL/GenBank/DDBJ databases">
        <authorList>
            <person name="Sun Q."/>
            <person name="Mori K."/>
        </authorList>
    </citation>
    <scope>NUCLEOTIDE SEQUENCE [LARGE SCALE GENOMIC DNA]</scope>
    <source>
        <strain evidence="1 2">TBRC 7907</strain>
    </source>
</reference>
<dbReference type="Proteomes" id="UP001589693">
    <property type="component" value="Unassembled WGS sequence"/>
</dbReference>
<dbReference type="InterPro" id="IPR024520">
    <property type="entry name" value="DUF3558"/>
</dbReference>
<evidence type="ECO:0000313" key="1">
    <source>
        <dbReference type="EMBL" id="MFB9906073.1"/>
    </source>
</evidence>
<gene>
    <name evidence="1" type="ORF">ACFFQA_19220</name>
</gene>
<dbReference type="PROSITE" id="PS51257">
    <property type="entry name" value="PROKAR_LIPOPROTEIN"/>
    <property type="match status" value="1"/>
</dbReference>
<accession>A0ABV6A0S2</accession>
<organism evidence="1 2">
    <name type="scientific">Allokutzneria oryzae</name>
    <dbReference type="NCBI Taxonomy" id="1378989"/>
    <lineage>
        <taxon>Bacteria</taxon>
        <taxon>Bacillati</taxon>
        <taxon>Actinomycetota</taxon>
        <taxon>Actinomycetes</taxon>
        <taxon>Pseudonocardiales</taxon>
        <taxon>Pseudonocardiaceae</taxon>
        <taxon>Allokutzneria</taxon>
    </lineage>
</organism>
<sequence>MFDKTVRTLVSAVTLAIACTACQQLVDGEASTLPSAPLPAQRPRDLPLDKVAPCQLLTPEQQRDFAINAPGRPETSPTFDNGPVCNYSSEVQSTGVSFTLVKNKGIDFFTKNNVNAELRDLDIRGFRAREMFTPLAPELWAFCTVVVDTAKDQVLHAMFSERGNTPRLTREQVCAKAKQGAEAAVTTLMAMR</sequence>
<dbReference type="RefSeq" id="WP_377853771.1">
    <property type="nucleotide sequence ID" value="NZ_JBHLZU010000018.1"/>
</dbReference>